<feature type="transmembrane region" description="Helical" evidence="6">
    <location>
        <begin position="368"/>
        <end position="390"/>
    </location>
</feature>
<evidence type="ECO:0000313" key="8">
    <source>
        <dbReference type="EMBL" id="WAQ96662.1"/>
    </source>
</evidence>
<feature type="transmembrane region" description="Helical" evidence="6">
    <location>
        <begin position="213"/>
        <end position="234"/>
    </location>
</feature>
<evidence type="ECO:0000256" key="2">
    <source>
        <dbReference type="ARBA" id="ARBA00022692"/>
    </source>
</evidence>
<evidence type="ECO:0000256" key="6">
    <source>
        <dbReference type="SAM" id="Phobius"/>
    </source>
</evidence>
<keyword evidence="2 6" id="KW-0812">Transmembrane</keyword>
<dbReference type="InterPro" id="IPR020846">
    <property type="entry name" value="MFS_dom"/>
</dbReference>
<reference evidence="8" key="1">
    <citation type="submission" date="2022-11" db="EMBL/GenBank/DDBJ databases">
        <title>Centuries of genome instability and evolution in soft-shell clam transmissible cancer (bioRxiv).</title>
        <authorList>
            <person name="Hart S.F.M."/>
            <person name="Yonemitsu M.A."/>
            <person name="Giersch R.M."/>
            <person name="Beal B.F."/>
            <person name="Arriagada G."/>
            <person name="Davis B.W."/>
            <person name="Ostrander E.A."/>
            <person name="Goff S.P."/>
            <person name="Metzger M.J."/>
        </authorList>
    </citation>
    <scope>NUCLEOTIDE SEQUENCE</scope>
    <source>
        <strain evidence="8">MELC-2E11</strain>
        <tissue evidence="8">Siphon/mantle</tissue>
    </source>
</reference>
<proteinExistence type="predicted"/>
<dbReference type="Gene3D" id="1.20.1250.20">
    <property type="entry name" value="MFS general substrate transporter like domains"/>
    <property type="match status" value="2"/>
</dbReference>
<dbReference type="PANTHER" id="PTHR24064">
    <property type="entry name" value="SOLUTE CARRIER FAMILY 22 MEMBER"/>
    <property type="match status" value="1"/>
</dbReference>
<feature type="transmembrane region" description="Helical" evidence="6">
    <location>
        <begin position="271"/>
        <end position="292"/>
    </location>
</feature>
<feature type="compositionally biased region" description="Basic and acidic residues" evidence="5">
    <location>
        <begin position="71"/>
        <end position="93"/>
    </location>
</feature>
<feature type="transmembrane region" description="Helical" evidence="6">
    <location>
        <begin position="330"/>
        <end position="356"/>
    </location>
</feature>
<evidence type="ECO:0000256" key="1">
    <source>
        <dbReference type="ARBA" id="ARBA00004141"/>
    </source>
</evidence>
<keyword evidence="9" id="KW-1185">Reference proteome</keyword>
<evidence type="ECO:0000259" key="7">
    <source>
        <dbReference type="PROSITE" id="PS50850"/>
    </source>
</evidence>
<organism evidence="8 9">
    <name type="scientific">Mya arenaria</name>
    <name type="common">Soft-shell clam</name>
    <dbReference type="NCBI Taxonomy" id="6604"/>
    <lineage>
        <taxon>Eukaryota</taxon>
        <taxon>Metazoa</taxon>
        <taxon>Spiralia</taxon>
        <taxon>Lophotrochozoa</taxon>
        <taxon>Mollusca</taxon>
        <taxon>Bivalvia</taxon>
        <taxon>Autobranchia</taxon>
        <taxon>Heteroconchia</taxon>
        <taxon>Euheterodonta</taxon>
        <taxon>Imparidentia</taxon>
        <taxon>Neoheterodontei</taxon>
        <taxon>Myida</taxon>
        <taxon>Myoidea</taxon>
        <taxon>Myidae</taxon>
        <taxon>Mya</taxon>
    </lineage>
</organism>
<evidence type="ECO:0000256" key="4">
    <source>
        <dbReference type="ARBA" id="ARBA00023136"/>
    </source>
</evidence>
<dbReference type="Pfam" id="PF00083">
    <property type="entry name" value="Sugar_tr"/>
    <property type="match status" value="2"/>
</dbReference>
<accession>A0ABY7DIY8</accession>
<evidence type="ECO:0000256" key="3">
    <source>
        <dbReference type="ARBA" id="ARBA00022989"/>
    </source>
</evidence>
<gene>
    <name evidence="8" type="ORF">MAR_029352</name>
</gene>
<evidence type="ECO:0000313" key="9">
    <source>
        <dbReference type="Proteomes" id="UP001164746"/>
    </source>
</evidence>
<feature type="compositionally biased region" description="Basic and acidic residues" evidence="5">
    <location>
        <begin position="1"/>
        <end position="53"/>
    </location>
</feature>
<feature type="transmembrane region" description="Helical" evidence="6">
    <location>
        <begin position="304"/>
        <end position="324"/>
    </location>
</feature>
<protein>
    <submittedName>
        <fullName evidence="8">YLX3-like protein</fullName>
    </submittedName>
</protein>
<name>A0ABY7DIY8_MYAAR</name>
<keyword evidence="3 6" id="KW-1133">Transmembrane helix</keyword>
<dbReference type="PROSITE" id="PS50850">
    <property type="entry name" value="MFS"/>
    <property type="match status" value="1"/>
</dbReference>
<dbReference type="EMBL" id="CP111013">
    <property type="protein sequence ID" value="WAQ96662.1"/>
    <property type="molecule type" value="Genomic_DNA"/>
</dbReference>
<dbReference type="InterPro" id="IPR005828">
    <property type="entry name" value="MFS_sugar_transport-like"/>
</dbReference>
<feature type="transmembrane region" description="Helical" evidence="6">
    <location>
        <begin position="396"/>
        <end position="418"/>
    </location>
</feature>
<sequence>MDTQDDRRLANMGTQDDRRLANMSTQDDRRLANMSTQDDRRLANMDTQDDRRLANMSTQGDRRLANMGTQGDRRLANMGTQDDRRLANMSTQDDRRLANLSTRVSEIGKEYRFIIAHAQHNTECFHPGPRQWPTMSYSTHLEDMVGEMGGCGRFQWVTAIVVQASKTLAAWSMLHMTFNGQAPNFRCSPDPSNFSSNGSDRVFDNWDLNCDSAWIVAMITTIQMSGVLVGSFISGHLGDMIGRKPTFFLSLLLLVVVNVVAYFSVNWQMYAAVRFALGLGMGFYLTLQVNVMTEMVPIVWRARAVAFPAWAFEASIFALVAWLFKDWKNIHLATAVIGAPFLLTYLMTISYSYYGLTFGVSSLSGDLYVNMFLMNIIETPASFSLMYIVNRYGRKPVVILMFACTAACGFVVGIIQYVDTPHRGVITNVFALACKMGIAVGWGGLMVYTTELYPTVVR</sequence>
<dbReference type="Proteomes" id="UP001164746">
    <property type="component" value="Chromosome 2"/>
</dbReference>
<comment type="subcellular location">
    <subcellularLocation>
        <location evidence="1">Membrane</location>
        <topology evidence="1">Multi-pass membrane protein</topology>
    </subcellularLocation>
</comment>
<feature type="region of interest" description="Disordered" evidence="5">
    <location>
        <begin position="1"/>
        <end position="93"/>
    </location>
</feature>
<dbReference type="InterPro" id="IPR036259">
    <property type="entry name" value="MFS_trans_sf"/>
</dbReference>
<feature type="domain" description="Major facilitator superfamily (MFS) profile" evidence="7">
    <location>
        <begin position="158"/>
        <end position="458"/>
    </location>
</feature>
<keyword evidence="4 6" id="KW-0472">Membrane</keyword>
<feature type="transmembrane region" description="Helical" evidence="6">
    <location>
        <begin position="425"/>
        <end position="448"/>
    </location>
</feature>
<dbReference type="SUPFAM" id="SSF103473">
    <property type="entry name" value="MFS general substrate transporter"/>
    <property type="match status" value="1"/>
</dbReference>
<feature type="transmembrane region" description="Helical" evidence="6">
    <location>
        <begin position="246"/>
        <end position="265"/>
    </location>
</feature>
<evidence type="ECO:0000256" key="5">
    <source>
        <dbReference type="SAM" id="MobiDB-lite"/>
    </source>
</evidence>